<dbReference type="PROSITE" id="PS51032">
    <property type="entry name" value="AP2_ERF"/>
    <property type="match status" value="1"/>
</dbReference>
<dbReference type="SUPFAM" id="SSF54171">
    <property type="entry name" value="DNA-binding domain"/>
    <property type="match status" value="1"/>
</dbReference>
<dbReference type="PANTHER" id="PTHR31190:SF181">
    <property type="entry name" value="OS02G0764700 PROTEIN"/>
    <property type="match status" value="1"/>
</dbReference>
<dbReference type="InterPro" id="IPR001471">
    <property type="entry name" value="AP2/ERF_dom"/>
</dbReference>
<comment type="caution">
    <text evidence="8">The sequence shown here is derived from an EMBL/GenBank/DDBJ whole genome shotgun (WGS) entry which is preliminary data.</text>
</comment>
<protein>
    <recommendedName>
        <fullName evidence="7">AP2/ERF domain-containing protein</fullName>
    </recommendedName>
</protein>
<evidence type="ECO:0000313" key="9">
    <source>
        <dbReference type="Proteomes" id="UP000823775"/>
    </source>
</evidence>
<dbReference type="Proteomes" id="UP000823775">
    <property type="component" value="Unassembled WGS sequence"/>
</dbReference>
<evidence type="ECO:0000259" key="7">
    <source>
        <dbReference type="PROSITE" id="PS51032"/>
    </source>
</evidence>
<dbReference type="InterPro" id="IPR036955">
    <property type="entry name" value="AP2/ERF_dom_sf"/>
</dbReference>
<name>A0ABS8TK57_DATST</name>
<evidence type="ECO:0000256" key="5">
    <source>
        <dbReference type="ARBA" id="ARBA00023242"/>
    </source>
</evidence>
<organism evidence="8 9">
    <name type="scientific">Datura stramonium</name>
    <name type="common">Jimsonweed</name>
    <name type="synonym">Common thornapple</name>
    <dbReference type="NCBI Taxonomy" id="4076"/>
    <lineage>
        <taxon>Eukaryota</taxon>
        <taxon>Viridiplantae</taxon>
        <taxon>Streptophyta</taxon>
        <taxon>Embryophyta</taxon>
        <taxon>Tracheophyta</taxon>
        <taxon>Spermatophyta</taxon>
        <taxon>Magnoliopsida</taxon>
        <taxon>eudicotyledons</taxon>
        <taxon>Gunneridae</taxon>
        <taxon>Pentapetalae</taxon>
        <taxon>asterids</taxon>
        <taxon>lamiids</taxon>
        <taxon>Solanales</taxon>
        <taxon>Solanaceae</taxon>
        <taxon>Solanoideae</taxon>
        <taxon>Datureae</taxon>
        <taxon>Datura</taxon>
    </lineage>
</organism>
<evidence type="ECO:0000313" key="8">
    <source>
        <dbReference type="EMBL" id="MCD7470934.1"/>
    </source>
</evidence>
<feature type="domain" description="AP2/ERF" evidence="7">
    <location>
        <begin position="118"/>
        <end position="175"/>
    </location>
</feature>
<comment type="subcellular location">
    <subcellularLocation>
        <location evidence="1">Nucleus</location>
    </subcellularLocation>
</comment>
<keyword evidence="9" id="KW-1185">Reference proteome</keyword>
<reference evidence="8 9" key="1">
    <citation type="journal article" date="2021" name="BMC Genomics">
        <title>Datura genome reveals duplications of psychoactive alkaloid biosynthetic genes and high mutation rate following tissue culture.</title>
        <authorList>
            <person name="Rajewski A."/>
            <person name="Carter-House D."/>
            <person name="Stajich J."/>
            <person name="Litt A."/>
        </authorList>
    </citation>
    <scope>NUCLEOTIDE SEQUENCE [LARGE SCALE GENOMIC DNA]</scope>
    <source>
        <strain evidence="8">AR-01</strain>
    </source>
</reference>
<sequence>MNQPKFTREQEFLIMVAALENVITGSTHSSAVTYAAQELQYAVTATATSASAAISSPSKSMSSFDQPPPLFRVPAEPEPCQYCRINGCLGCNYFGTPAVGDNKNNKTKIVAKKKKKKNYRGVRQRPWGKWAAEIRDPRKAARVWLGTFTTAEDAARAYDRAAIEFRGPRAKLNFPFADYTSIQQQNNNNTNIATTSSSSPQQQQQQPMQSQQGINTNEDFWDQLMISDNEIQDCLRTIKFEGESSDSANGYIAHSF</sequence>
<dbReference type="EMBL" id="JACEIK010001632">
    <property type="protein sequence ID" value="MCD7470934.1"/>
    <property type="molecule type" value="Genomic_DNA"/>
</dbReference>
<keyword evidence="5" id="KW-0539">Nucleus</keyword>
<dbReference type="SMART" id="SM00380">
    <property type="entry name" value="AP2"/>
    <property type="match status" value="1"/>
</dbReference>
<evidence type="ECO:0000256" key="4">
    <source>
        <dbReference type="ARBA" id="ARBA00023163"/>
    </source>
</evidence>
<evidence type="ECO:0000256" key="6">
    <source>
        <dbReference type="SAM" id="MobiDB-lite"/>
    </source>
</evidence>
<evidence type="ECO:0000256" key="2">
    <source>
        <dbReference type="ARBA" id="ARBA00023015"/>
    </source>
</evidence>
<dbReference type="InterPro" id="IPR044808">
    <property type="entry name" value="ERF_plant"/>
</dbReference>
<gene>
    <name evidence="8" type="ORF">HAX54_011176</name>
</gene>
<proteinExistence type="predicted"/>
<accession>A0ABS8TK57</accession>
<feature type="region of interest" description="Disordered" evidence="6">
    <location>
        <begin position="188"/>
        <end position="212"/>
    </location>
</feature>
<dbReference type="CDD" id="cd00018">
    <property type="entry name" value="AP2"/>
    <property type="match status" value="1"/>
</dbReference>
<dbReference type="InterPro" id="IPR016177">
    <property type="entry name" value="DNA-bd_dom_sf"/>
</dbReference>
<dbReference type="PANTHER" id="PTHR31190">
    <property type="entry name" value="DNA-BINDING DOMAIN"/>
    <property type="match status" value="1"/>
</dbReference>
<evidence type="ECO:0000256" key="1">
    <source>
        <dbReference type="ARBA" id="ARBA00004123"/>
    </source>
</evidence>
<dbReference type="Pfam" id="PF00847">
    <property type="entry name" value="AP2"/>
    <property type="match status" value="1"/>
</dbReference>
<keyword evidence="4" id="KW-0804">Transcription</keyword>
<dbReference type="Gene3D" id="3.30.730.10">
    <property type="entry name" value="AP2/ERF domain"/>
    <property type="match status" value="1"/>
</dbReference>
<keyword evidence="3" id="KW-0238">DNA-binding</keyword>
<keyword evidence="2" id="KW-0805">Transcription regulation</keyword>
<evidence type="ECO:0000256" key="3">
    <source>
        <dbReference type="ARBA" id="ARBA00023125"/>
    </source>
</evidence>
<dbReference type="PRINTS" id="PR00367">
    <property type="entry name" value="ETHRSPELEMNT"/>
</dbReference>